<dbReference type="InterPro" id="IPR019888">
    <property type="entry name" value="Tscrpt_reg_AsnC-like"/>
</dbReference>
<gene>
    <name evidence="6" type="ORF">FXF69_25460</name>
</gene>
<dbReference type="SUPFAM" id="SSF54909">
    <property type="entry name" value="Dimeric alpha+beta barrel"/>
    <property type="match status" value="1"/>
</dbReference>
<dbReference type="EMBL" id="VSFG01000005">
    <property type="protein sequence ID" value="TYB44286.1"/>
    <property type="molecule type" value="Genomic_DNA"/>
</dbReference>
<feature type="region of interest" description="Disordered" evidence="4">
    <location>
        <begin position="147"/>
        <end position="167"/>
    </location>
</feature>
<protein>
    <submittedName>
        <fullName evidence="6">AsnC family transcriptional regulator</fullName>
    </submittedName>
</protein>
<evidence type="ECO:0000256" key="1">
    <source>
        <dbReference type="ARBA" id="ARBA00023015"/>
    </source>
</evidence>
<dbReference type="GO" id="GO:0043200">
    <property type="term" value="P:response to amino acid"/>
    <property type="evidence" value="ECO:0007669"/>
    <property type="project" value="TreeGrafter"/>
</dbReference>
<keyword evidence="1" id="KW-0805">Transcription regulation</keyword>
<evidence type="ECO:0000256" key="4">
    <source>
        <dbReference type="SAM" id="MobiDB-lite"/>
    </source>
</evidence>
<dbReference type="AlphaFoldDB" id="A0A5D0NIM1"/>
<evidence type="ECO:0000256" key="3">
    <source>
        <dbReference type="ARBA" id="ARBA00023163"/>
    </source>
</evidence>
<comment type="caution">
    <text evidence="6">The sequence shown here is derived from an EMBL/GenBank/DDBJ whole genome shotgun (WGS) entry which is preliminary data.</text>
</comment>
<dbReference type="Gene3D" id="3.30.70.920">
    <property type="match status" value="1"/>
</dbReference>
<dbReference type="GO" id="GO:0043565">
    <property type="term" value="F:sequence-specific DNA binding"/>
    <property type="evidence" value="ECO:0007669"/>
    <property type="project" value="InterPro"/>
</dbReference>
<dbReference type="SMART" id="SM00344">
    <property type="entry name" value="HTH_ASNC"/>
    <property type="match status" value="2"/>
</dbReference>
<keyword evidence="2" id="KW-0238">DNA-binding</keyword>
<evidence type="ECO:0000256" key="2">
    <source>
        <dbReference type="ARBA" id="ARBA00023125"/>
    </source>
</evidence>
<sequence>MAVTDFDELDLAIVDAVRTAPRASWRDLGSALGVNPSTVSRRWSRMESSGTAWVTAHPSGGAMPVCALVEIDCEPGRSMDVARDLAMDREAASIKVMSGPRDLVVLAQAVSLQALSGYLLGLVPRIAGIARVRSHILTRSTLEVSSWRDGSLNPEQQRRLGSPPAAGAAKADALDATDRLILAALHANGRMSLEGIAGFAGVGALAVRRRLTRMRNGGLVTLRCDVSRELSGRSVWATYFGSLDVQDLRSAEQRIRVLPGVRAASFTAGPFNLVVDAWLHSTAEVHDLEWRMGRELPELRVLDRSVVLRVTKLLGRVLDADGRAVGVVPLLPDDPQA</sequence>
<feature type="domain" description="HTH asnC-type" evidence="5">
    <location>
        <begin position="7"/>
        <end position="47"/>
    </location>
</feature>
<dbReference type="InterPro" id="IPR036390">
    <property type="entry name" value="WH_DNA-bd_sf"/>
</dbReference>
<keyword evidence="3" id="KW-0804">Transcription</keyword>
<dbReference type="PRINTS" id="PR00033">
    <property type="entry name" value="HTHASNC"/>
</dbReference>
<dbReference type="InterPro" id="IPR011008">
    <property type="entry name" value="Dimeric_a/b-barrel"/>
</dbReference>
<dbReference type="InterPro" id="IPR000485">
    <property type="entry name" value="AsnC-type_HTH_dom"/>
</dbReference>
<dbReference type="InterPro" id="IPR036388">
    <property type="entry name" value="WH-like_DNA-bd_sf"/>
</dbReference>
<organism evidence="6 7">
    <name type="scientific">Actinomadura chibensis</name>
    <dbReference type="NCBI Taxonomy" id="392828"/>
    <lineage>
        <taxon>Bacteria</taxon>
        <taxon>Bacillati</taxon>
        <taxon>Actinomycetota</taxon>
        <taxon>Actinomycetes</taxon>
        <taxon>Streptosporangiales</taxon>
        <taxon>Thermomonosporaceae</taxon>
        <taxon>Actinomadura</taxon>
    </lineage>
</organism>
<name>A0A5D0NIM1_9ACTN</name>
<dbReference type="PANTHER" id="PTHR30154:SF34">
    <property type="entry name" value="TRANSCRIPTIONAL REGULATOR AZLB"/>
    <property type="match status" value="1"/>
</dbReference>
<evidence type="ECO:0000313" key="7">
    <source>
        <dbReference type="Proteomes" id="UP000323380"/>
    </source>
</evidence>
<dbReference type="STRING" id="1220554.GCA_001552135_06294"/>
<reference evidence="6 7" key="1">
    <citation type="submission" date="2019-08" db="EMBL/GenBank/DDBJ databases">
        <title>Actinomadura sp. nov. CYP1-5 isolated from mountain soil.</title>
        <authorList>
            <person name="Songsumanus A."/>
            <person name="Kuncharoen N."/>
            <person name="Kudo T."/>
            <person name="Yuki M."/>
            <person name="Igarashi Y."/>
            <person name="Tanasupawat S."/>
        </authorList>
    </citation>
    <scope>NUCLEOTIDE SEQUENCE [LARGE SCALE GENOMIC DNA]</scope>
    <source>
        <strain evidence="6 7">JCM 14158</strain>
    </source>
</reference>
<dbReference type="Pfam" id="PF13404">
    <property type="entry name" value="HTH_AsnC-type"/>
    <property type="match status" value="2"/>
</dbReference>
<feature type="domain" description="HTH asnC-type" evidence="5">
    <location>
        <begin position="174"/>
        <end position="215"/>
    </location>
</feature>
<accession>A0A5D0NIM1</accession>
<dbReference type="RefSeq" id="WP_083981341.1">
    <property type="nucleotide sequence ID" value="NZ_VSFG01000005.1"/>
</dbReference>
<dbReference type="GO" id="GO:0005829">
    <property type="term" value="C:cytosol"/>
    <property type="evidence" value="ECO:0007669"/>
    <property type="project" value="TreeGrafter"/>
</dbReference>
<proteinExistence type="predicted"/>
<evidence type="ECO:0000313" key="6">
    <source>
        <dbReference type="EMBL" id="TYB44286.1"/>
    </source>
</evidence>
<dbReference type="SUPFAM" id="SSF46785">
    <property type="entry name" value="Winged helix' DNA-binding domain"/>
    <property type="match status" value="2"/>
</dbReference>
<keyword evidence="7" id="KW-1185">Reference proteome</keyword>
<dbReference type="Gene3D" id="1.10.10.10">
    <property type="entry name" value="Winged helix-like DNA-binding domain superfamily/Winged helix DNA-binding domain"/>
    <property type="match status" value="2"/>
</dbReference>
<dbReference type="Proteomes" id="UP000323380">
    <property type="component" value="Unassembled WGS sequence"/>
</dbReference>
<evidence type="ECO:0000259" key="5">
    <source>
        <dbReference type="Pfam" id="PF13404"/>
    </source>
</evidence>
<dbReference type="PANTHER" id="PTHR30154">
    <property type="entry name" value="LEUCINE-RESPONSIVE REGULATORY PROTEIN"/>
    <property type="match status" value="1"/>
</dbReference>